<dbReference type="PANTHER" id="PTHR41158:SF2">
    <property type="entry name" value="AGAP010294-PA"/>
    <property type="match status" value="1"/>
</dbReference>
<comment type="caution">
    <text evidence="1">The sequence shown here is derived from an EMBL/GenBank/DDBJ whole genome shotgun (WGS) entry which is preliminary data.</text>
</comment>
<name>A0AAW0V1U6_SCYPA</name>
<evidence type="ECO:0000313" key="1">
    <source>
        <dbReference type="EMBL" id="KAK8406156.1"/>
    </source>
</evidence>
<dbReference type="Pfam" id="PF07841">
    <property type="entry name" value="DM4_12"/>
    <property type="match status" value="1"/>
</dbReference>
<sequence>MAASGYGVSRYVDCNSALALLGFILFVDILRDIIEDVTTPEEGARGLRRRRWAARQGERDSVSGEPDILTFVSEGGDDHLYNILPSLLPPLMDGAWHREGEDCARRRVCEMNRALATEYGVSGRIFGTLLSNLVNRASYGEHSAMLEAAREGRRGEGTCASAFPACQTLTSNATWPASLTPTHLHRSPNNAL</sequence>
<dbReference type="PANTHER" id="PTHR41158">
    <property type="entry name" value="AGAP010294-PA"/>
    <property type="match status" value="1"/>
</dbReference>
<proteinExistence type="predicted"/>
<dbReference type="InterPro" id="IPR006631">
    <property type="entry name" value="DM4_12"/>
</dbReference>
<dbReference type="EMBL" id="JARAKH010000002">
    <property type="protein sequence ID" value="KAK8406156.1"/>
    <property type="molecule type" value="Genomic_DNA"/>
</dbReference>
<accession>A0AAW0V1U6</accession>
<organism evidence="1 2">
    <name type="scientific">Scylla paramamosain</name>
    <name type="common">Mud crab</name>
    <dbReference type="NCBI Taxonomy" id="85552"/>
    <lineage>
        <taxon>Eukaryota</taxon>
        <taxon>Metazoa</taxon>
        <taxon>Ecdysozoa</taxon>
        <taxon>Arthropoda</taxon>
        <taxon>Crustacea</taxon>
        <taxon>Multicrustacea</taxon>
        <taxon>Malacostraca</taxon>
        <taxon>Eumalacostraca</taxon>
        <taxon>Eucarida</taxon>
        <taxon>Decapoda</taxon>
        <taxon>Pleocyemata</taxon>
        <taxon>Brachyura</taxon>
        <taxon>Eubrachyura</taxon>
        <taxon>Portunoidea</taxon>
        <taxon>Portunidae</taxon>
        <taxon>Portuninae</taxon>
        <taxon>Scylla</taxon>
    </lineage>
</organism>
<keyword evidence="2" id="KW-1185">Reference proteome</keyword>
<evidence type="ECO:0000313" key="2">
    <source>
        <dbReference type="Proteomes" id="UP001487740"/>
    </source>
</evidence>
<dbReference type="Proteomes" id="UP001487740">
    <property type="component" value="Unassembled WGS sequence"/>
</dbReference>
<dbReference type="AlphaFoldDB" id="A0AAW0V1U6"/>
<protein>
    <submittedName>
        <fullName evidence="1">Uncharacterized protein</fullName>
    </submittedName>
</protein>
<gene>
    <name evidence="1" type="ORF">O3P69_007108</name>
</gene>
<reference evidence="1 2" key="1">
    <citation type="submission" date="2023-03" db="EMBL/GenBank/DDBJ databases">
        <title>High-quality genome of Scylla paramamosain provides insights in environmental adaptation.</title>
        <authorList>
            <person name="Zhang L."/>
        </authorList>
    </citation>
    <scope>NUCLEOTIDE SEQUENCE [LARGE SCALE GENOMIC DNA]</scope>
    <source>
        <strain evidence="1">LZ_2023a</strain>
        <tissue evidence="1">Muscle</tissue>
    </source>
</reference>